<keyword evidence="2" id="KW-0732">Signal</keyword>
<reference evidence="3 4" key="1">
    <citation type="journal article" date="2018" name="BMC Genomics">
        <title>Genomic evidence for intraspecific hybridization in a clonal and extremely halotolerant yeast.</title>
        <authorList>
            <person name="Gostincar C."/>
            <person name="Stajich J.E."/>
            <person name="Zupancic J."/>
            <person name="Zalar P."/>
            <person name="Gunde-Cimerman N."/>
        </authorList>
    </citation>
    <scope>NUCLEOTIDE SEQUENCE [LARGE SCALE GENOMIC DNA]</scope>
    <source>
        <strain evidence="3 4">EXF-120</strain>
    </source>
</reference>
<feature type="signal peptide" evidence="2">
    <location>
        <begin position="1"/>
        <end position="19"/>
    </location>
</feature>
<feature type="region of interest" description="Disordered" evidence="1">
    <location>
        <begin position="306"/>
        <end position="451"/>
    </location>
</feature>
<feature type="compositionally biased region" description="Pro residues" evidence="1">
    <location>
        <begin position="340"/>
        <end position="425"/>
    </location>
</feature>
<feature type="compositionally biased region" description="Polar residues" evidence="1">
    <location>
        <begin position="306"/>
        <end position="336"/>
    </location>
</feature>
<dbReference type="PANTHER" id="PTHR36578:SF1">
    <property type="entry name" value="APPLE DOMAIN-CONTAINING PROTEIN"/>
    <property type="match status" value="1"/>
</dbReference>
<evidence type="ECO:0000313" key="4">
    <source>
        <dbReference type="Proteomes" id="UP000281677"/>
    </source>
</evidence>
<organism evidence="3 4">
    <name type="scientific">Hortaea werneckii</name>
    <name type="common">Black yeast</name>
    <name type="synonym">Cladosporium werneckii</name>
    <dbReference type="NCBI Taxonomy" id="91943"/>
    <lineage>
        <taxon>Eukaryota</taxon>
        <taxon>Fungi</taxon>
        <taxon>Dikarya</taxon>
        <taxon>Ascomycota</taxon>
        <taxon>Pezizomycotina</taxon>
        <taxon>Dothideomycetes</taxon>
        <taxon>Dothideomycetidae</taxon>
        <taxon>Mycosphaerellales</taxon>
        <taxon>Teratosphaeriaceae</taxon>
        <taxon>Hortaea</taxon>
    </lineage>
</organism>
<gene>
    <name evidence="3" type="ORF">D0859_08050</name>
</gene>
<evidence type="ECO:0008006" key="5">
    <source>
        <dbReference type="Google" id="ProtNLM"/>
    </source>
</evidence>
<evidence type="ECO:0000256" key="2">
    <source>
        <dbReference type="SAM" id="SignalP"/>
    </source>
</evidence>
<accession>A0A3M7IR99</accession>
<sequence>MCLLKPTLAWVALAAVAHAIPQQFDFNALAAAPTVASGPAPVDADGVETASLYTSFTVSGAVTPSETATLSAKRVRDLERRAPAPTEVTSVCTFTTPITSSNTGTPYYPALSTTSTTNPGLTGTTSAGQACATTPEDGTFCGFINPEDPCAPQPDGYGPVPSPDTASAFLAYPSLHAMASAAPTIIGSQCNTEYEQVFVDEDGSVSAQSYLGLYTLDSYDANLCAAKCDATNLCTAFNIYAERDPSLNPTKNDSTAPTVWGYDCPNPASMTSYKCTLWGSSIDGSLATNQGGYREDFHVVITASNGYDRTNSTIPPDPTGQVSSPVASSTTLATSVSSASPPPPPGGSPPPPPPPPAPKPSPPGKSPNPPPPAPKPSPPGKSPNPPPPAPKPSPAGNSPPPPPPAPKPSPAGNSPAPPPPAPKPSPAGNSPAPAPKPATSPNHPWGNGNNCGGKAINAPQYNMGQRFFPGPFNPQVCSDYALAQNKAQSGSSSSCRMFNAAYLHKDGVPYGTMCSLYSSALDSNTWATYTGGQGYECKQSWTWNLI</sequence>
<comment type="caution">
    <text evidence="3">The sequence shown here is derived from an EMBL/GenBank/DDBJ whole genome shotgun (WGS) entry which is preliminary data.</text>
</comment>
<feature type="chain" id="PRO_5018075864" description="Apple domain-containing protein" evidence="2">
    <location>
        <begin position="20"/>
        <end position="546"/>
    </location>
</feature>
<evidence type="ECO:0000256" key="1">
    <source>
        <dbReference type="SAM" id="MobiDB-lite"/>
    </source>
</evidence>
<dbReference type="PRINTS" id="PR01217">
    <property type="entry name" value="PRICHEXTENSN"/>
</dbReference>
<dbReference type="VEuPathDB" id="FungiDB:BTJ68_00414"/>
<protein>
    <recommendedName>
        <fullName evidence="5">Apple domain-containing protein</fullName>
    </recommendedName>
</protein>
<name>A0A3M7IR99_HORWE</name>
<dbReference type="OrthoDB" id="271448at2759"/>
<dbReference type="AlphaFoldDB" id="A0A3M7IR99"/>
<dbReference type="PANTHER" id="PTHR36578">
    <property type="entry name" value="CHROMOSOME 15, WHOLE GENOME SHOTGUN SEQUENCE"/>
    <property type="match status" value="1"/>
</dbReference>
<evidence type="ECO:0000313" key="3">
    <source>
        <dbReference type="EMBL" id="RMZ27883.1"/>
    </source>
</evidence>
<dbReference type="Proteomes" id="UP000281677">
    <property type="component" value="Unassembled WGS sequence"/>
</dbReference>
<proteinExistence type="predicted"/>
<dbReference type="EMBL" id="QWIT01000228">
    <property type="protein sequence ID" value="RMZ27883.1"/>
    <property type="molecule type" value="Genomic_DNA"/>
</dbReference>